<organism evidence="1 2">
    <name type="scientific">Rhizobium miluonense</name>
    <dbReference type="NCBI Taxonomy" id="411945"/>
    <lineage>
        <taxon>Bacteria</taxon>
        <taxon>Pseudomonadati</taxon>
        <taxon>Pseudomonadota</taxon>
        <taxon>Alphaproteobacteria</taxon>
        <taxon>Hyphomicrobiales</taxon>
        <taxon>Rhizobiaceae</taxon>
        <taxon>Rhizobium/Agrobacterium group</taxon>
        <taxon>Rhizobium</taxon>
    </lineage>
</organism>
<evidence type="ECO:0000313" key="2">
    <source>
        <dbReference type="Proteomes" id="UP001250791"/>
    </source>
</evidence>
<gene>
    <name evidence="1" type="ORF">J2W52_004747</name>
</gene>
<dbReference type="EMBL" id="JAVDUP010000006">
    <property type="protein sequence ID" value="MDR6903114.1"/>
    <property type="molecule type" value="Genomic_DNA"/>
</dbReference>
<sequence>MIAAAAFPASYLYWRRSPLAIRLRVMVNAVPPHCQLSRWQLSGFLFSSQIL</sequence>
<name>A0ABU1SVZ4_9HYPH</name>
<accession>A0ABU1SVZ4</accession>
<proteinExistence type="predicted"/>
<protein>
    <submittedName>
        <fullName evidence="1">Uncharacterized protein</fullName>
    </submittedName>
</protein>
<keyword evidence="2" id="KW-1185">Reference proteome</keyword>
<dbReference type="Proteomes" id="UP001250791">
    <property type="component" value="Unassembled WGS sequence"/>
</dbReference>
<evidence type="ECO:0000313" key="1">
    <source>
        <dbReference type="EMBL" id="MDR6903114.1"/>
    </source>
</evidence>
<reference evidence="1 2" key="1">
    <citation type="submission" date="2023-07" db="EMBL/GenBank/DDBJ databases">
        <title>Sorghum-associated microbial communities from plants grown in Nebraska, USA.</title>
        <authorList>
            <person name="Schachtman D."/>
        </authorList>
    </citation>
    <scope>NUCLEOTIDE SEQUENCE [LARGE SCALE GENOMIC DNA]</scope>
    <source>
        <strain evidence="1 2">3199</strain>
    </source>
</reference>
<comment type="caution">
    <text evidence="1">The sequence shown here is derived from an EMBL/GenBank/DDBJ whole genome shotgun (WGS) entry which is preliminary data.</text>
</comment>